<evidence type="ECO:0000256" key="5">
    <source>
        <dbReference type="ARBA" id="ARBA00023136"/>
    </source>
</evidence>
<dbReference type="GO" id="GO:0055085">
    <property type="term" value="P:transmembrane transport"/>
    <property type="evidence" value="ECO:0007669"/>
    <property type="project" value="TreeGrafter"/>
</dbReference>
<evidence type="ECO:0000256" key="6">
    <source>
        <dbReference type="SAM" id="Phobius"/>
    </source>
</evidence>
<dbReference type="OrthoDB" id="9799225at2"/>
<evidence type="ECO:0000313" key="8">
    <source>
        <dbReference type="Proteomes" id="UP000228948"/>
    </source>
</evidence>
<accession>A0A2K8KEQ0</accession>
<feature type="transmembrane region" description="Helical" evidence="6">
    <location>
        <begin position="6"/>
        <end position="32"/>
    </location>
</feature>
<keyword evidence="8" id="KW-1185">Reference proteome</keyword>
<organism evidence="7 8">
    <name type="scientific">Roseinatronobacter bogoriensis subsp. barguzinensis</name>
    <dbReference type="NCBI Taxonomy" id="441209"/>
    <lineage>
        <taxon>Bacteria</taxon>
        <taxon>Pseudomonadati</taxon>
        <taxon>Pseudomonadota</taxon>
        <taxon>Alphaproteobacteria</taxon>
        <taxon>Rhodobacterales</taxon>
        <taxon>Paracoccaceae</taxon>
        <taxon>Roseinatronobacter</taxon>
    </lineage>
</organism>
<evidence type="ECO:0000256" key="4">
    <source>
        <dbReference type="ARBA" id="ARBA00022989"/>
    </source>
</evidence>
<reference evidence="7 8" key="1">
    <citation type="submission" date="2017-11" db="EMBL/GenBank/DDBJ databases">
        <title>Revised Sequence and Annotation of the Rhodobaca barguzinensis strain alga05 Genome.</title>
        <authorList>
            <person name="Kopejtka K."/>
            <person name="Tomasch J.M."/>
            <person name="Bunk B."/>
            <person name="Koblizek M."/>
        </authorList>
    </citation>
    <scope>NUCLEOTIDE SEQUENCE [LARGE SCALE GENOMIC DNA]</scope>
    <source>
        <strain evidence="8">alga05</strain>
    </source>
</reference>
<dbReference type="InterPro" id="IPR002549">
    <property type="entry name" value="AI-2E-like"/>
</dbReference>
<feature type="transmembrane region" description="Helical" evidence="6">
    <location>
        <begin position="251"/>
        <end position="270"/>
    </location>
</feature>
<feature type="transmembrane region" description="Helical" evidence="6">
    <location>
        <begin position="134"/>
        <end position="155"/>
    </location>
</feature>
<dbReference type="STRING" id="441209.GCA_001870665_02494"/>
<feature type="transmembrane region" description="Helical" evidence="6">
    <location>
        <begin position="290"/>
        <end position="315"/>
    </location>
</feature>
<feature type="transmembrane region" description="Helical" evidence="6">
    <location>
        <begin position="222"/>
        <end position="244"/>
    </location>
</feature>
<feature type="transmembrane region" description="Helical" evidence="6">
    <location>
        <begin position="187"/>
        <end position="210"/>
    </location>
</feature>
<evidence type="ECO:0000256" key="2">
    <source>
        <dbReference type="ARBA" id="ARBA00009773"/>
    </source>
</evidence>
<dbReference type="Proteomes" id="UP000228948">
    <property type="component" value="Chromosome"/>
</dbReference>
<dbReference type="Pfam" id="PF01594">
    <property type="entry name" value="AI-2E_transport"/>
    <property type="match status" value="1"/>
</dbReference>
<evidence type="ECO:0000313" key="7">
    <source>
        <dbReference type="EMBL" id="ATX67902.1"/>
    </source>
</evidence>
<dbReference type="PANTHER" id="PTHR21716">
    <property type="entry name" value="TRANSMEMBRANE PROTEIN"/>
    <property type="match status" value="1"/>
</dbReference>
<keyword evidence="4 6" id="KW-1133">Transmembrane helix</keyword>
<evidence type="ECO:0000256" key="1">
    <source>
        <dbReference type="ARBA" id="ARBA00004141"/>
    </source>
</evidence>
<keyword evidence="3 6" id="KW-0812">Transmembrane</keyword>
<dbReference type="PANTHER" id="PTHR21716:SF64">
    <property type="entry name" value="AI-2 TRANSPORT PROTEIN TQSA"/>
    <property type="match status" value="1"/>
</dbReference>
<evidence type="ECO:0000256" key="3">
    <source>
        <dbReference type="ARBA" id="ARBA00022692"/>
    </source>
</evidence>
<sequence length="363" mass="39211">MGIIAFAVVLFLLVQAKFILIALAIAIILFSLTSDAINSISKLRIGPFRIANWVASIAAVFLIASSLLTMAGLVISQLNTVLSTTLSYTDDAQRAIAQIFSWMGEDVEQSVLQTVRSIEISSYLRSAAGQAGTILSQVVLIILFVGFLFAERVWFGTKLEKLMADEAQARRVSAIIGSIIRRVNRYLLVKTLISSVTGFAIFLLLSVFNLQFAAAMGLLTFVLNYIPSVGSIIATLIVTLVAYIQVPEPQTAVLIFVIAGMTQFMLGNVIDPMLMGKTLRLSSFGIIISLAFWGAVWGIPGMFLAVPFMVAVMIVCSHIPSARPVAVLLSREGLPEEEFPLTPIIAPTETPAERPLSRAVGAE</sequence>
<gene>
    <name evidence="7" type="ORF">BG454_13555</name>
</gene>
<feature type="transmembrane region" description="Helical" evidence="6">
    <location>
        <begin position="53"/>
        <end position="75"/>
    </location>
</feature>
<dbReference type="KEGG" id="rbg:BG454_13555"/>
<protein>
    <submittedName>
        <fullName evidence="7">AI-2E family transporter</fullName>
    </submittedName>
</protein>
<dbReference type="GO" id="GO:0016020">
    <property type="term" value="C:membrane"/>
    <property type="evidence" value="ECO:0007669"/>
    <property type="project" value="UniProtKB-SubCell"/>
</dbReference>
<dbReference type="EMBL" id="CP024899">
    <property type="protein sequence ID" value="ATX67902.1"/>
    <property type="molecule type" value="Genomic_DNA"/>
</dbReference>
<dbReference type="AlphaFoldDB" id="A0A2K8KEQ0"/>
<keyword evidence="5 6" id="KW-0472">Membrane</keyword>
<comment type="subcellular location">
    <subcellularLocation>
        <location evidence="1">Membrane</location>
        <topology evidence="1">Multi-pass membrane protein</topology>
    </subcellularLocation>
</comment>
<comment type="similarity">
    <text evidence="2">Belongs to the autoinducer-2 exporter (AI-2E) (TC 2.A.86) family.</text>
</comment>
<proteinExistence type="inferred from homology"/>
<name>A0A2K8KEQ0_9RHOB</name>